<evidence type="ECO:0000313" key="8">
    <source>
        <dbReference type="EMBL" id="KRK60399.1"/>
    </source>
</evidence>
<feature type="domain" description="Gram-positive cocci surface proteins LPxTG" evidence="5">
    <location>
        <begin position="909"/>
        <end position="946"/>
    </location>
</feature>
<comment type="caution">
    <text evidence="8">The sequence shown here is derived from an EMBL/GenBank/DDBJ whole genome shotgun (WGS) entry which is preliminary data.</text>
</comment>
<evidence type="ECO:0000256" key="1">
    <source>
        <dbReference type="ARBA" id="ARBA00022512"/>
    </source>
</evidence>
<protein>
    <recommendedName>
        <fullName evidence="10">Gram-positive signal peptide protein, YSIRK family</fullName>
    </recommendedName>
</protein>
<evidence type="ECO:0000259" key="6">
    <source>
        <dbReference type="Pfam" id="PF04650"/>
    </source>
</evidence>
<gene>
    <name evidence="8" type="ORF">FC31_GL001464</name>
</gene>
<reference evidence="8 9" key="1">
    <citation type="journal article" date="2015" name="Genome Announc.">
        <title>Expanding the biotechnology potential of lactobacilli through comparative genomics of 213 strains and associated genera.</title>
        <authorList>
            <person name="Sun Z."/>
            <person name="Harris H.M."/>
            <person name="McCann A."/>
            <person name="Guo C."/>
            <person name="Argimon S."/>
            <person name="Zhang W."/>
            <person name="Yang X."/>
            <person name="Jeffery I.B."/>
            <person name="Cooney J.C."/>
            <person name="Kagawa T.F."/>
            <person name="Liu W."/>
            <person name="Song Y."/>
            <person name="Salvetti E."/>
            <person name="Wrobel A."/>
            <person name="Rasinkangas P."/>
            <person name="Parkhill J."/>
            <person name="Rea M.C."/>
            <person name="O'Sullivan O."/>
            <person name="Ritari J."/>
            <person name="Douillard F.P."/>
            <person name="Paul Ross R."/>
            <person name="Yang R."/>
            <person name="Briner A.E."/>
            <person name="Felis G.E."/>
            <person name="de Vos W.M."/>
            <person name="Barrangou R."/>
            <person name="Klaenhammer T.R."/>
            <person name="Caufield P.W."/>
            <person name="Cui Y."/>
            <person name="Zhang H."/>
            <person name="O'Toole P.W."/>
        </authorList>
    </citation>
    <scope>NUCLEOTIDE SEQUENCE [LARGE SCALE GENOMIC DNA]</scope>
    <source>
        <strain evidence="8 9">DSM 16041</strain>
    </source>
</reference>
<dbReference type="InterPro" id="IPR041495">
    <property type="entry name" value="Mub_B2"/>
</dbReference>
<evidence type="ECO:0008006" key="10">
    <source>
        <dbReference type="Google" id="ProtNLM"/>
    </source>
</evidence>
<keyword evidence="1" id="KW-0134">Cell wall</keyword>
<evidence type="ECO:0000256" key="2">
    <source>
        <dbReference type="ARBA" id="ARBA00022525"/>
    </source>
</evidence>
<dbReference type="NCBIfam" id="TIGR01167">
    <property type="entry name" value="LPXTG_anchor"/>
    <property type="match status" value="1"/>
</dbReference>
<dbReference type="Pfam" id="PF00746">
    <property type="entry name" value="Gram_pos_anchor"/>
    <property type="match status" value="1"/>
</dbReference>
<keyword evidence="9" id="KW-1185">Reference proteome</keyword>
<dbReference type="InterPro" id="IPR005877">
    <property type="entry name" value="YSIRK_signal_dom"/>
</dbReference>
<dbReference type="RefSeq" id="WP_081445935.1">
    <property type="nucleotide sequence ID" value="NZ_AZDK01000004.1"/>
</dbReference>
<keyword evidence="3" id="KW-0732">Signal</keyword>
<evidence type="ECO:0000259" key="7">
    <source>
        <dbReference type="Pfam" id="PF17966"/>
    </source>
</evidence>
<sequence length="946" mass="101000">MVSRNNYQHGLVRQPHYGLRKLGIGVVSVLLSTSIWLGMTGDAQAAANATPDGAQVNGVLGESAAAHQETKEAPAVSSVNAPVSAVPDAVTPTTSIDSQVGQSITVTNHTVTEAPGDRNTGNPGTVTLHLGLTIPATAISHLQNGDYINVKLGLPYTTADGQHEVFSYGAVNGSNQVPLWYGGQIIGYVLPAGNLASYQQSVPGAGATSSDPHWQVVANQNDNVLTNAGSNGYYQIVFNAVLGNYFRNHQGTPGALTFNTDLVWYNPSSNGDKKLLPPSQALVLYAAAANVDHYAPSADLQIGGQHYASGISLRVVKAAEVETVPVATKITCSDHTGALAAHTWVKNGNREYLKLVNPTQSVGISLDNVGTEFTITVTKPAGNAAVKTNFVSAADLQRELQKIIVPVTTGKPAELSDQLAGATGFYLTKQYIYQKPVVTVKRTDNGPDEASYHVTIGGAYAGFRSTNSDGSSPVTLLTWEPTDPVALLPGNNIRNYQQDQQEITYGDRPGHWLGGYSVQNAAVREYLNSHPWHVQVVSRGQTKYDADWGYWIDIHNDLKPVSRAYVDSTYYGFVNQVIYFVDGQGRAMKGPAGEELPAVHRQVTFTSKTGQVGSYQTSDRFTAVELPVIPGYTAYRGVQSASGQLEVVNGQAATTGAPIHQAGQEAPFEFPHADFVEYVVYKSTDQATAHLRFYDDTAHRFIPGMPELTIHGAGNTPITFTVPGSYDLRNYDYAGTYVGDDPRNTARPVSGATLAQLNFGDFATAPHTDQYFIAHFTHRTIPVSGQRTVTETIHYVDTAGRQLLPDHQVQLSFTQTGYRDLVTGAVTSSWSGPQTFPAVISPALAGYLPNLPAVAAVLVSHASADVDRTVVYCPASTPQPVPTPTQRPGYPGMRGGQVPPIIQAARREQPTAHQLPQTGSRSGILAVGLAALAASFGLAGSRRKNN</sequence>
<evidence type="ECO:0000256" key="4">
    <source>
        <dbReference type="ARBA" id="ARBA00023088"/>
    </source>
</evidence>
<feature type="domain" description="YSIRK Gram-positive signal peptide" evidence="6">
    <location>
        <begin position="15"/>
        <end position="35"/>
    </location>
</feature>
<evidence type="ECO:0000259" key="5">
    <source>
        <dbReference type="Pfam" id="PF00746"/>
    </source>
</evidence>
<dbReference type="Gene3D" id="2.60.40.4300">
    <property type="match status" value="2"/>
</dbReference>
<evidence type="ECO:0000313" key="9">
    <source>
        <dbReference type="Proteomes" id="UP000051883"/>
    </source>
</evidence>
<evidence type="ECO:0000256" key="3">
    <source>
        <dbReference type="ARBA" id="ARBA00022729"/>
    </source>
</evidence>
<dbReference type="Proteomes" id="UP000051883">
    <property type="component" value="Unassembled WGS sequence"/>
</dbReference>
<organism evidence="8 9">
    <name type="scientific">Limosilactobacillus antri DSM 16041</name>
    <dbReference type="NCBI Taxonomy" id="525309"/>
    <lineage>
        <taxon>Bacteria</taxon>
        <taxon>Bacillati</taxon>
        <taxon>Bacillota</taxon>
        <taxon>Bacilli</taxon>
        <taxon>Lactobacillales</taxon>
        <taxon>Lactobacillaceae</taxon>
        <taxon>Limosilactobacillus</taxon>
    </lineage>
</organism>
<proteinExistence type="predicted"/>
<accession>A0ABR5P1D2</accession>
<keyword evidence="2" id="KW-0964">Secreted</keyword>
<feature type="domain" description="Mub B2-like" evidence="7">
    <location>
        <begin position="785"/>
        <end position="874"/>
    </location>
</feature>
<dbReference type="Pfam" id="PF17966">
    <property type="entry name" value="Muc_B2"/>
    <property type="match status" value="1"/>
</dbReference>
<name>A0ABR5P1D2_9LACO</name>
<dbReference type="InterPro" id="IPR019931">
    <property type="entry name" value="LPXTG_anchor"/>
</dbReference>
<dbReference type="EMBL" id="AZDK01000004">
    <property type="protein sequence ID" value="KRK60399.1"/>
    <property type="molecule type" value="Genomic_DNA"/>
</dbReference>
<dbReference type="Pfam" id="PF04650">
    <property type="entry name" value="YSIRK_signal"/>
    <property type="match status" value="1"/>
</dbReference>
<keyword evidence="4" id="KW-0572">Peptidoglycan-anchor</keyword>